<dbReference type="AlphaFoldDB" id="A0A9D4S8L6"/>
<evidence type="ECO:0000313" key="2">
    <source>
        <dbReference type="EMBL" id="KAH3894600.1"/>
    </source>
</evidence>
<keyword evidence="3" id="KW-1185">Reference proteome</keyword>
<organism evidence="2 3">
    <name type="scientific">Dreissena polymorpha</name>
    <name type="common">Zebra mussel</name>
    <name type="synonym">Mytilus polymorpha</name>
    <dbReference type="NCBI Taxonomy" id="45954"/>
    <lineage>
        <taxon>Eukaryota</taxon>
        <taxon>Metazoa</taxon>
        <taxon>Spiralia</taxon>
        <taxon>Lophotrochozoa</taxon>
        <taxon>Mollusca</taxon>
        <taxon>Bivalvia</taxon>
        <taxon>Autobranchia</taxon>
        <taxon>Heteroconchia</taxon>
        <taxon>Euheterodonta</taxon>
        <taxon>Imparidentia</taxon>
        <taxon>Neoheterodontei</taxon>
        <taxon>Myida</taxon>
        <taxon>Dreissenoidea</taxon>
        <taxon>Dreissenidae</taxon>
        <taxon>Dreissena</taxon>
    </lineage>
</organism>
<reference evidence="2" key="1">
    <citation type="journal article" date="2019" name="bioRxiv">
        <title>The Genome of the Zebra Mussel, Dreissena polymorpha: A Resource for Invasive Species Research.</title>
        <authorList>
            <person name="McCartney M.A."/>
            <person name="Auch B."/>
            <person name="Kono T."/>
            <person name="Mallez S."/>
            <person name="Zhang Y."/>
            <person name="Obille A."/>
            <person name="Becker A."/>
            <person name="Abrahante J.E."/>
            <person name="Garbe J."/>
            <person name="Badalamenti J.P."/>
            <person name="Herman A."/>
            <person name="Mangelson H."/>
            <person name="Liachko I."/>
            <person name="Sullivan S."/>
            <person name="Sone E.D."/>
            <person name="Koren S."/>
            <person name="Silverstein K.A.T."/>
            <person name="Beckman K.B."/>
            <person name="Gohl D.M."/>
        </authorList>
    </citation>
    <scope>NUCLEOTIDE SEQUENCE</scope>
    <source>
        <strain evidence="2">Duluth1</strain>
        <tissue evidence="2">Whole animal</tissue>
    </source>
</reference>
<protein>
    <submittedName>
        <fullName evidence="2">Uncharacterized protein</fullName>
    </submittedName>
</protein>
<reference evidence="2" key="2">
    <citation type="submission" date="2020-11" db="EMBL/GenBank/DDBJ databases">
        <authorList>
            <person name="McCartney M.A."/>
            <person name="Auch B."/>
            <person name="Kono T."/>
            <person name="Mallez S."/>
            <person name="Becker A."/>
            <person name="Gohl D.M."/>
            <person name="Silverstein K.A.T."/>
            <person name="Koren S."/>
            <person name="Bechman K.B."/>
            <person name="Herman A."/>
            <person name="Abrahante J.E."/>
            <person name="Garbe J."/>
        </authorList>
    </citation>
    <scope>NUCLEOTIDE SEQUENCE</scope>
    <source>
        <strain evidence="2">Duluth1</strain>
        <tissue evidence="2">Whole animal</tissue>
    </source>
</reference>
<gene>
    <name evidence="2" type="ORF">DPMN_018757</name>
</gene>
<proteinExistence type="predicted"/>
<comment type="caution">
    <text evidence="2">The sequence shown here is derived from an EMBL/GenBank/DDBJ whole genome shotgun (WGS) entry which is preliminary data.</text>
</comment>
<name>A0A9D4S8L6_DREPO</name>
<dbReference type="EMBL" id="JAIWYP010000001">
    <property type="protein sequence ID" value="KAH3894600.1"/>
    <property type="molecule type" value="Genomic_DNA"/>
</dbReference>
<feature type="compositionally biased region" description="Polar residues" evidence="1">
    <location>
        <begin position="10"/>
        <end position="22"/>
    </location>
</feature>
<accession>A0A9D4S8L6</accession>
<feature type="region of interest" description="Disordered" evidence="1">
    <location>
        <begin position="1"/>
        <end position="22"/>
    </location>
</feature>
<evidence type="ECO:0000313" key="3">
    <source>
        <dbReference type="Proteomes" id="UP000828390"/>
    </source>
</evidence>
<dbReference type="Proteomes" id="UP000828390">
    <property type="component" value="Unassembled WGS sequence"/>
</dbReference>
<sequence>MERKDEEISSSRSQAQTLGQENTQLKERIEKLEKACKCSIPSLKLAFRESMPESYMRVILEN</sequence>
<evidence type="ECO:0000256" key="1">
    <source>
        <dbReference type="SAM" id="MobiDB-lite"/>
    </source>
</evidence>